<feature type="region of interest" description="Disordered" evidence="1">
    <location>
        <begin position="81"/>
        <end position="116"/>
    </location>
</feature>
<dbReference type="PANTHER" id="PTHR36854">
    <property type="entry name" value="CHROMOSOME 9, WHOLE GENOME SHOTGUN SEQUENCE"/>
    <property type="match status" value="1"/>
</dbReference>
<dbReference type="EMBL" id="JAZHXJ010001580">
    <property type="protein sequence ID" value="KAL1844630.1"/>
    <property type="molecule type" value="Genomic_DNA"/>
</dbReference>
<reference evidence="3 4" key="1">
    <citation type="journal article" date="2024" name="Commun. Biol.">
        <title>Comparative genomic analysis of thermophilic fungi reveals convergent evolutionary adaptations and gene losses.</title>
        <authorList>
            <person name="Steindorff A.S."/>
            <person name="Aguilar-Pontes M.V."/>
            <person name="Robinson A.J."/>
            <person name="Andreopoulos B."/>
            <person name="LaButti K."/>
            <person name="Kuo A."/>
            <person name="Mondo S."/>
            <person name="Riley R."/>
            <person name="Otillar R."/>
            <person name="Haridas S."/>
            <person name="Lipzen A."/>
            <person name="Grimwood J."/>
            <person name="Schmutz J."/>
            <person name="Clum A."/>
            <person name="Reid I.D."/>
            <person name="Moisan M.C."/>
            <person name="Butler G."/>
            <person name="Nguyen T.T.M."/>
            <person name="Dewar K."/>
            <person name="Conant G."/>
            <person name="Drula E."/>
            <person name="Henrissat B."/>
            <person name="Hansel C."/>
            <person name="Singer S."/>
            <person name="Hutchinson M.I."/>
            <person name="de Vries R.P."/>
            <person name="Natvig D.O."/>
            <person name="Powell A.J."/>
            <person name="Tsang A."/>
            <person name="Grigoriev I.V."/>
        </authorList>
    </citation>
    <scope>NUCLEOTIDE SEQUENCE [LARGE SCALE GENOMIC DNA]</scope>
    <source>
        <strain evidence="3 4">ATCC 24622</strain>
    </source>
</reference>
<feature type="region of interest" description="Disordered" evidence="1">
    <location>
        <begin position="260"/>
        <end position="287"/>
    </location>
</feature>
<gene>
    <name evidence="3" type="ORF">VTK73DRAFT_2144</name>
</gene>
<evidence type="ECO:0000313" key="3">
    <source>
        <dbReference type="EMBL" id="KAL1844630.1"/>
    </source>
</evidence>
<evidence type="ECO:0000256" key="2">
    <source>
        <dbReference type="SAM" id="Phobius"/>
    </source>
</evidence>
<protein>
    <submittedName>
        <fullName evidence="3">Uncharacterized protein</fullName>
    </submittedName>
</protein>
<keyword evidence="2" id="KW-0472">Membrane</keyword>
<accession>A0ABR3VSH5</accession>
<name>A0ABR3VSH5_9PEZI</name>
<evidence type="ECO:0000256" key="1">
    <source>
        <dbReference type="SAM" id="MobiDB-lite"/>
    </source>
</evidence>
<keyword evidence="2" id="KW-1133">Transmembrane helix</keyword>
<dbReference type="Proteomes" id="UP001586593">
    <property type="component" value="Unassembled WGS sequence"/>
</dbReference>
<feature type="transmembrane region" description="Helical" evidence="2">
    <location>
        <begin position="42"/>
        <end position="64"/>
    </location>
</feature>
<organism evidence="3 4">
    <name type="scientific">Phialemonium thermophilum</name>
    <dbReference type="NCBI Taxonomy" id="223376"/>
    <lineage>
        <taxon>Eukaryota</taxon>
        <taxon>Fungi</taxon>
        <taxon>Dikarya</taxon>
        <taxon>Ascomycota</taxon>
        <taxon>Pezizomycotina</taxon>
        <taxon>Sordariomycetes</taxon>
        <taxon>Sordariomycetidae</taxon>
        <taxon>Cephalothecales</taxon>
        <taxon>Cephalothecaceae</taxon>
        <taxon>Phialemonium</taxon>
    </lineage>
</organism>
<keyword evidence="4" id="KW-1185">Reference proteome</keyword>
<comment type="caution">
    <text evidence="3">The sequence shown here is derived from an EMBL/GenBank/DDBJ whole genome shotgun (WGS) entry which is preliminary data.</text>
</comment>
<proteinExistence type="predicted"/>
<evidence type="ECO:0000313" key="4">
    <source>
        <dbReference type="Proteomes" id="UP001586593"/>
    </source>
</evidence>
<dbReference type="PANTHER" id="PTHR36854:SF1">
    <property type="entry name" value="TRANSMEMBRANE PROTEIN"/>
    <property type="match status" value="1"/>
</dbReference>
<feature type="transmembrane region" description="Helical" evidence="2">
    <location>
        <begin position="174"/>
        <end position="192"/>
    </location>
</feature>
<keyword evidence="2" id="KW-0812">Transmembrane</keyword>
<sequence length="287" mass="30224">MRVKQLTELHSLAICIPTDDISRLNANTILYPAVTTTIMARICLLFLLIAAFASVLVSAGAPTFCKCTCFKNSTIIPLGPHHDAPAPPPDSAGFSNEKTLPSSSASSLPRRNEGPAFSDPAVAAESLQRRAASSSCAQCNRAFCLRYNLPICKGAEEKDVTTMCFQRDSRKDQIIVWAFILGTTGLLAWAAARRLLEMRDRGAGATGGSGARSLGSGTLLGGDGRATEPLVGSSGPGSRAPFLSSGWGWGRSLLQRRGSPLSGGLNPRDEIGRGAYSPISSLDEGSR</sequence>